<dbReference type="InterPro" id="IPR000064">
    <property type="entry name" value="NLP_P60_dom"/>
</dbReference>
<keyword evidence="11" id="KW-1185">Reference proteome</keyword>
<evidence type="ECO:0000256" key="3">
    <source>
        <dbReference type="ARBA" id="ARBA00022801"/>
    </source>
</evidence>
<dbReference type="SUPFAM" id="SSF54001">
    <property type="entry name" value="Cysteine proteinases"/>
    <property type="match status" value="1"/>
</dbReference>
<proteinExistence type="inferred from homology"/>
<sequence length="432" mass="50911">MNKLKFCKYISSFIFFILTFTACSNKNIQINDLKIYSQEPSIYLKDEVTFNNQNLYNTRFFQKYFEVWNKPSMNITKRGATWGFSYAKQDIYLQNFSKASKEWFDIHIKNSNFNDFKKELKKAITIKNSNIRVFPTNEMMFHNPYKEGEGFPFDYNQNSHLKINTPILVSHFSKDKAWAYIKAPSFYGWIPINNIAFVDKNFINKFKTNNYAITIKDKINIYDNFFIENLQLGTILPYKKNSFYIAKKDKNHKAYLTKIKIDSKNISLKPLVFKKENIEKIAKELIEEQYGWGGLFGFRDCSSFTQDFFTTFGIYLHRNSKQQTKNGKYLKINDLSNQEKKDFILKNAKPFKTLVYLKGHIMLYVGEKNNEPLVMHNVWGVKTKDFLNNKGRNIIGKNIISSLEFGKELKNYSNEDNVLSKIEGIVILDEEN</sequence>
<feature type="domain" description="SH3b1" evidence="8">
    <location>
        <begin position="140"/>
        <end position="191"/>
    </location>
</feature>
<dbReference type="Gene3D" id="3.90.1720.10">
    <property type="entry name" value="endopeptidase domain like (from Nostoc punctiforme)"/>
    <property type="match status" value="1"/>
</dbReference>
<feature type="domain" description="SH3b2-type SH3" evidence="9">
    <location>
        <begin position="199"/>
        <end position="240"/>
    </location>
</feature>
<evidence type="ECO:0000256" key="5">
    <source>
        <dbReference type="SAM" id="SignalP"/>
    </source>
</evidence>
<protein>
    <recommendedName>
        <fullName evidence="12">Glycoside hydrolase</fullName>
    </recommendedName>
</protein>
<evidence type="ECO:0000313" key="10">
    <source>
        <dbReference type="EMBL" id="RXK14185.1"/>
    </source>
</evidence>
<dbReference type="Pfam" id="PF12913">
    <property type="entry name" value="SH3_6"/>
    <property type="match status" value="1"/>
</dbReference>
<dbReference type="GO" id="GO:0008234">
    <property type="term" value="F:cysteine-type peptidase activity"/>
    <property type="evidence" value="ECO:0007669"/>
    <property type="project" value="UniProtKB-KW"/>
</dbReference>
<keyword evidence="5" id="KW-0732">Signal</keyword>
<reference evidence="10 11" key="1">
    <citation type="submission" date="2017-09" db="EMBL/GenBank/DDBJ databases">
        <title>Genomics of the genus Arcobacter.</title>
        <authorList>
            <person name="Perez-Cataluna A."/>
            <person name="Figueras M.J."/>
            <person name="Salas-Masso N."/>
        </authorList>
    </citation>
    <scope>NUCLEOTIDE SEQUENCE [LARGE SCALE GENOMIC DNA]</scope>
    <source>
        <strain evidence="10 11">F156-34</strain>
    </source>
</reference>
<evidence type="ECO:0000256" key="4">
    <source>
        <dbReference type="ARBA" id="ARBA00022807"/>
    </source>
</evidence>
<dbReference type="InterPro" id="IPR039439">
    <property type="entry name" value="SH3b1_dom"/>
</dbReference>
<dbReference type="InterPro" id="IPR025606">
    <property type="entry name" value="NLPC/P60_N_dom"/>
</dbReference>
<comment type="similarity">
    <text evidence="1">Belongs to the peptidase C40 family.</text>
</comment>
<evidence type="ECO:0008006" key="12">
    <source>
        <dbReference type="Google" id="ProtNLM"/>
    </source>
</evidence>
<dbReference type="Proteomes" id="UP000289718">
    <property type="component" value="Unassembled WGS sequence"/>
</dbReference>
<dbReference type="InterPro" id="IPR027017">
    <property type="entry name" value="P60_peptidase_YkfC"/>
</dbReference>
<dbReference type="EMBL" id="NXIE01000001">
    <property type="protein sequence ID" value="RXK14185.1"/>
    <property type="molecule type" value="Genomic_DNA"/>
</dbReference>
<feature type="domain" description="NlpC/P60" evidence="6">
    <location>
        <begin position="288"/>
        <end position="368"/>
    </location>
</feature>
<dbReference type="GO" id="GO:0006508">
    <property type="term" value="P:proteolysis"/>
    <property type="evidence" value="ECO:0007669"/>
    <property type="project" value="UniProtKB-KW"/>
</dbReference>
<dbReference type="InterPro" id="IPR038765">
    <property type="entry name" value="Papain-like_cys_pep_sf"/>
</dbReference>
<dbReference type="PROSITE" id="PS51257">
    <property type="entry name" value="PROKAR_LIPOPROTEIN"/>
    <property type="match status" value="1"/>
</dbReference>
<dbReference type="PIRSF" id="PIRSF019015">
    <property type="entry name" value="P60_peptidase_YkfC"/>
    <property type="match status" value="1"/>
</dbReference>
<dbReference type="Pfam" id="PF00877">
    <property type="entry name" value="NLPC_P60"/>
    <property type="match status" value="1"/>
</dbReference>
<gene>
    <name evidence="10" type="ORF">CP965_01690</name>
</gene>
<evidence type="ECO:0000256" key="1">
    <source>
        <dbReference type="ARBA" id="ARBA00007074"/>
    </source>
</evidence>
<accession>A0A4Q1AVV8</accession>
<keyword evidence="4" id="KW-0788">Thiol protease</keyword>
<comment type="caution">
    <text evidence="10">The sequence shown here is derived from an EMBL/GenBank/DDBJ whole genome shotgun (WGS) entry which is preliminary data.</text>
</comment>
<evidence type="ECO:0000259" key="7">
    <source>
        <dbReference type="Pfam" id="PF12912"/>
    </source>
</evidence>
<dbReference type="OrthoDB" id="9799970at2"/>
<keyword evidence="2" id="KW-0645">Protease</keyword>
<feature type="signal peptide" evidence="5">
    <location>
        <begin position="1"/>
        <end position="22"/>
    </location>
</feature>
<dbReference type="InterPro" id="IPR026864">
    <property type="entry name" value="SH3b2-type_SH3"/>
</dbReference>
<evidence type="ECO:0000259" key="9">
    <source>
        <dbReference type="Pfam" id="PF12914"/>
    </source>
</evidence>
<evidence type="ECO:0000259" key="8">
    <source>
        <dbReference type="Pfam" id="PF12913"/>
    </source>
</evidence>
<evidence type="ECO:0000313" key="11">
    <source>
        <dbReference type="Proteomes" id="UP000289718"/>
    </source>
</evidence>
<dbReference type="RefSeq" id="WP_129060296.1">
    <property type="nucleotide sequence ID" value="NZ_NXIE01000001.1"/>
</dbReference>
<evidence type="ECO:0000256" key="2">
    <source>
        <dbReference type="ARBA" id="ARBA00022670"/>
    </source>
</evidence>
<feature type="chain" id="PRO_5020860881" description="Glycoside hydrolase" evidence="5">
    <location>
        <begin position="23"/>
        <end position="432"/>
    </location>
</feature>
<organism evidence="10 11">
    <name type="scientific">Halarcobacter mediterraneus</name>
    <dbReference type="NCBI Taxonomy" id="2023153"/>
    <lineage>
        <taxon>Bacteria</taxon>
        <taxon>Pseudomonadati</taxon>
        <taxon>Campylobacterota</taxon>
        <taxon>Epsilonproteobacteria</taxon>
        <taxon>Campylobacterales</taxon>
        <taxon>Arcobacteraceae</taxon>
        <taxon>Halarcobacter</taxon>
    </lineage>
</organism>
<name>A0A4Q1AVV8_9BACT</name>
<keyword evidence="3" id="KW-0378">Hydrolase</keyword>
<dbReference type="Pfam" id="PF12914">
    <property type="entry name" value="SH3_7"/>
    <property type="match status" value="1"/>
</dbReference>
<feature type="domain" description="NLPC/P60 N-terminal" evidence="7">
    <location>
        <begin position="13"/>
        <end position="116"/>
    </location>
</feature>
<dbReference type="Pfam" id="PF12912">
    <property type="entry name" value="N_NLPC_P60"/>
    <property type="match status" value="1"/>
</dbReference>
<dbReference type="AlphaFoldDB" id="A0A4Q1AVV8"/>
<evidence type="ECO:0000259" key="6">
    <source>
        <dbReference type="Pfam" id="PF00877"/>
    </source>
</evidence>